<name>A0ABZ2PJC5_9NOCA</name>
<dbReference type="PANTHER" id="PTHR34853">
    <property type="match status" value="1"/>
</dbReference>
<dbReference type="PANTHER" id="PTHR34853:SF1">
    <property type="entry name" value="LIPASE 5"/>
    <property type="match status" value="1"/>
</dbReference>
<keyword evidence="2" id="KW-1185">Reference proteome</keyword>
<sequence>MVVLAAVCLVGSCAQPQALTTPPAESAPAAPVGAERGDIISRVEMGHTDLAVRFLGASATRVVYRSTSRGADRGTEVSGVIFTPRGVPPEGGWPIVSVGHGTTGVTDECAPSLYPNLLGTIGMVAPFLERGMVVAVTDYEGVGTPGPHPYLDPDAAAYNVVDAVRAARNIVPDAGTRWGAIGNSQGGQAVWAAAEKRGYGDGLELVGSAALSPVMNMAPMFDAGHSNTLPQTLLTPFLVEGLQYRQPDVVESEFVRGALVSDQRALTACTDLLGVQKADAAARLVPSDSTPETEASRLRMVDWLTSVALPREPSEVPLLVVVGEQDQLIDPKWTRDAVGQACSMGDVVAERLEPSQGHSDQAAVYAGVTWLSDRFAGLPAPNSCSGG</sequence>
<dbReference type="EMBL" id="CP147846">
    <property type="protein sequence ID" value="WXG69220.1"/>
    <property type="molecule type" value="Genomic_DNA"/>
</dbReference>
<dbReference type="Proteomes" id="UP001432000">
    <property type="component" value="Chromosome"/>
</dbReference>
<dbReference type="InterPro" id="IPR005152">
    <property type="entry name" value="Lipase_secreted"/>
</dbReference>
<dbReference type="PIRSF" id="PIRSF029171">
    <property type="entry name" value="Esterase_LipA"/>
    <property type="match status" value="1"/>
</dbReference>
<organism evidence="1 2">
    <name type="scientific">Rhodococcus sovatensis</name>
    <dbReference type="NCBI Taxonomy" id="1805840"/>
    <lineage>
        <taxon>Bacteria</taxon>
        <taxon>Bacillati</taxon>
        <taxon>Actinomycetota</taxon>
        <taxon>Actinomycetes</taxon>
        <taxon>Mycobacteriales</taxon>
        <taxon>Nocardiaceae</taxon>
        <taxon>Rhodococcus</taxon>
    </lineage>
</organism>
<gene>
    <name evidence="1" type="ORF">WDS16_01245</name>
</gene>
<dbReference type="InterPro" id="IPR029058">
    <property type="entry name" value="AB_hydrolase_fold"/>
</dbReference>
<dbReference type="SUPFAM" id="SSF53474">
    <property type="entry name" value="alpha/beta-Hydrolases"/>
    <property type="match status" value="1"/>
</dbReference>
<protein>
    <submittedName>
        <fullName evidence="1">Lipase family protein</fullName>
    </submittedName>
</protein>
<evidence type="ECO:0000313" key="1">
    <source>
        <dbReference type="EMBL" id="WXG69220.1"/>
    </source>
</evidence>
<dbReference type="Gene3D" id="3.40.50.1820">
    <property type="entry name" value="alpha/beta hydrolase"/>
    <property type="match status" value="2"/>
</dbReference>
<proteinExistence type="predicted"/>
<evidence type="ECO:0000313" key="2">
    <source>
        <dbReference type="Proteomes" id="UP001432000"/>
    </source>
</evidence>
<accession>A0ABZ2PJC5</accession>
<dbReference type="Pfam" id="PF03583">
    <property type="entry name" value="LIP"/>
    <property type="match status" value="1"/>
</dbReference>
<reference evidence="1 2" key="1">
    <citation type="submission" date="2024-03" db="EMBL/GenBank/DDBJ databases">
        <title>Natural products discovery in diverse microorganisms through a two-stage MS feature dereplication strategy.</title>
        <authorList>
            <person name="Zhang R."/>
        </authorList>
    </citation>
    <scope>NUCLEOTIDE SEQUENCE [LARGE SCALE GENOMIC DNA]</scope>
    <source>
        <strain evidence="1 2">18930</strain>
    </source>
</reference>
<dbReference type="RefSeq" id="WP_338889894.1">
    <property type="nucleotide sequence ID" value="NZ_CP147846.1"/>
</dbReference>